<organism evidence="6 7">
    <name type="scientific">Candidatus Enterococcus ferrettii</name>
    <dbReference type="NCBI Taxonomy" id="2815324"/>
    <lineage>
        <taxon>Bacteria</taxon>
        <taxon>Bacillati</taxon>
        <taxon>Bacillota</taxon>
        <taxon>Bacilli</taxon>
        <taxon>Lactobacillales</taxon>
        <taxon>Enterococcaceae</taxon>
        <taxon>Enterococcus</taxon>
    </lineage>
</organism>
<dbReference type="RefSeq" id="WP_207702953.1">
    <property type="nucleotide sequence ID" value="NZ_JAFREL020000003.1"/>
</dbReference>
<dbReference type="PROSITE" id="PS51755">
    <property type="entry name" value="OMPR_PHOB"/>
    <property type="match status" value="1"/>
</dbReference>
<proteinExistence type="predicted"/>
<protein>
    <recommendedName>
        <fullName evidence="5">OmpR/PhoB-type domain-containing protein</fullName>
    </recommendedName>
</protein>
<keyword evidence="7" id="KW-1185">Reference proteome</keyword>
<evidence type="ECO:0000256" key="4">
    <source>
        <dbReference type="PROSITE-ProRule" id="PRU01091"/>
    </source>
</evidence>
<evidence type="ECO:0000256" key="3">
    <source>
        <dbReference type="ARBA" id="ARBA00023163"/>
    </source>
</evidence>
<dbReference type="InterPro" id="IPR001867">
    <property type="entry name" value="OmpR/PhoB-type_DNA-bd"/>
</dbReference>
<accession>A0ABV0ESC0</accession>
<evidence type="ECO:0000313" key="6">
    <source>
        <dbReference type="EMBL" id="MEO1771535.1"/>
    </source>
</evidence>
<reference evidence="6 7" key="1">
    <citation type="submission" date="2024-02" db="EMBL/GenBank/DDBJ databases">
        <title>The Genome Sequence of Enterococcus sp. DIV0159.</title>
        <authorList>
            <person name="Earl A."/>
            <person name="Manson A."/>
            <person name="Gilmore M."/>
            <person name="Sanders J."/>
            <person name="Shea T."/>
            <person name="Howe W."/>
            <person name="Livny J."/>
            <person name="Cuomo C."/>
            <person name="Neafsey D."/>
            <person name="Birren B."/>
        </authorList>
    </citation>
    <scope>NUCLEOTIDE SEQUENCE [LARGE SCALE GENOMIC DNA]</scope>
    <source>
        <strain evidence="6 7">665A</strain>
    </source>
</reference>
<dbReference type="Pfam" id="PF00486">
    <property type="entry name" value="Trans_reg_C"/>
    <property type="match status" value="1"/>
</dbReference>
<keyword evidence="1" id="KW-0805">Transcription regulation</keyword>
<dbReference type="Proteomes" id="UP000664357">
    <property type="component" value="Unassembled WGS sequence"/>
</dbReference>
<gene>
    <name evidence="6" type="ORF">JZO67_003516</name>
</gene>
<evidence type="ECO:0000256" key="1">
    <source>
        <dbReference type="ARBA" id="ARBA00023015"/>
    </source>
</evidence>
<feature type="domain" description="OmpR/PhoB-type" evidence="5">
    <location>
        <begin position="123"/>
        <end position="231"/>
    </location>
</feature>
<name>A0ABV0ESC0_9ENTE</name>
<dbReference type="Gene3D" id="1.10.10.10">
    <property type="entry name" value="Winged helix-like DNA-binding domain superfamily/Winged helix DNA-binding domain"/>
    <property type="match status" value="1"/>
</dbReference>
<comment type="caution">
    <text evidence="6">The sequence shown here is derived from an EMBL/GenBank/DDBJ whole genome shotgun (WGS) entry which is preliminary data.</text>
</comment>
<dbReference type="InterPro" id="IPR016032">
    <property type="entry name" value="Sig_transdc_resp-reg_C-effctor"/>
</dbReference>
<feature type="DNA-binding region" description="OmpR/PhoB-type" evidence="4">
    <location>
        <begin position="123"/>
        <end position="231"/>
    </location>
</feature>
<sequence>MKHVLILTRNVLSEESLIQQLHYLNYEVLCSAHLIQPLEDGKILPVISYFKIVIISETISDNEAVNILPTLNSYGLVVIRAGESPSPDEKRMWKENGILHWINKLPSVKELREGLAEAAIILEEKIGNKDHFKSFSTKHVIPLHAGNLRSVYMNFTKSQKNIFDRLLWAQNQETILSRKDLCDYLWNDGMTNSNLSQLSCLIQKIRNKFKQCGLPYDVITTVWGKGYELNEEFYQCWLMEEQEMSLQKNV</sequence>
<dbReference type="InterPro" id="IPR036388">
    <property type="entry name" value="WH-like_DNA-bd_sf"/>
</dbReference>
<evidence type="ECO:0000313" key="7">
    <source>
        <dbReference type="Proteomes" id="UP000664357"/>
    </source>
</evidence>
<dbReference type="SUPFAM" id="SSF46894">
    <property type="entry name" value="C-terminal effector domain of the bipartite response regulators"/>
    <property type="match status" value="1"/>
</dbReference>
<evidence type="ECO:0000259" key="5">
    <source>
        <dbReference type="PROSITE" id="PS51755"/>
    </source>
</evidence>
<keyword evidence="2 4" id="KW-0238">DNA-binding</keyword>
<evidence type="ECO:0000256" key="2">
    <source>
        <dbReference type="ARBA" id="ARBA00023125"/>
    </source>
</evidence>
<keyword evidence="3" id="KW-0804">Transcription</keyword>
<dbReference type="EMBL" id="JAFREL020000003">
    <property type="protein sequence ID" value="MEO1771535.1"/>
    <property type="molecule type" value="Genomic_DNA"/>
</dbReference>